<dbReference type="PANTHER" id="PTHR10166">
    <property type="entry name" value="VOLTAGE-DEPENDENT CALCIUM CHANNEL SUBUNIT ALPHA-2/DELTA-RELATED"/>
    <property type="match status" value="1"/>
</dbReference>
<dbReference type="SUPFAM" id="SSF53850">
    <property type="entry name" value="Periplasmic binding protein-like II"/>
    <property type="match status" value="1"/>
</dbReference>
<evidence type="ECO:0000259" key="2">
    <source>
        <dbReference type="PROSITE" id="PS50234"/>
    </source>
</evidence>
<dbReference type="EMBL" id="JBHMBL010000001">
    <property type="protein sequence ID" value="MFB9640905.1"/>
    <property type="molecule type" value="Genomic_DNA"/>
</dbReference>
<dbReference type="SUPFAM" id="SSF53300">
    <property type="entry name" value="vWA-like"/>
    <property type="match status" value="1"/>
</dbReference>
<dbReference type="Pfam" id="PF13531">
    <property type="entry name" value="SBP_bac_11"/>
    <property type="match status" value="1"/>
</dbReference>
<reference evidence="3 4" key="1">
    <citation type="submission" date="2024-09" db="EMBL/GenBank/DDBJ databases">
        <authorList>
            <person name="Sun Q."/>
            <person name="Mori K."/>
        </authorList>
    </citation>
    <scope>NUCLEOTIDE SEQUENCE [LARGE SCALE GENOMIC DNA]</scope>
    <source>
        <strain evidence="3 4">JCM 14321</strain>
    </source>
</reference>
<keyword evidence="4" id="KW-1185">Reference proteome</keyword>
<keyword evidence="1" id="KW-0472">Membrane</keyword>
<evidence type="ECO:0000256" key="1">
    <source>
        <dbReference type="SAM" id="Phobius"/>
    </source>
</evidence>
<protein>
    <submittedName>
        <fullName evidence="3">VWA domain-containing protein</fullName>
    </submittedName>
</protein>
<gene>
    <name evidence="3" type="ORF">ACFFQV_01265</name>
</gene>
<dbReference type="Pfam" id="PF13519">
    <property type="entry name" value="VWA_2"/>
    <property type="match status" value="1"/>
</dbReference>
<proteinExistence type="predicted"/>
<comment type="caution">
    <text evidence="3">The sequence shown here is derived from an EMBL/GenBank/DDBJ whole genome shotgun (WGS) entry which is preliminary data.</text>
</comment>
<organism evidence="3 4">
    <name type="scientific">Agromyces lapidis</name>
    <dbReference type="NCBI Taxonomy" id="279574"/>
    <lineage>
        <taxon>Bacteria</taxon>
        <taxon>Bacillati</taxon>
        <taxon>Actinomycetota</taxon>
        <taxon>Actinomycetes</taxon>
        <taxon>Micrococcales</taxon>
        <taxon>Microbacteriaceae</taxon>
        <taxon>Agromyces</taxon>
    </lineage>
</organism>
<evidence type="ECO:0000313" key="4">
    <source>
        <dbReference type="Proteomes" id="UP001589667"/>
    </source>
</evidence>
<feature type="transmembrane region" description="Helical" evidence="1">
    <location>
        <begin position="21"/>
        <end position="44"/>
    </location>
</feature>
<sequence>MSADGTPRRDRSHRRHRRRRVWVIAAASVVMVLLGGGVATAVVLTGQGGAVGSTPTASMTAEPGIFPSDHPSAHDGKKPCISLNVLSSYENAELATRLVDGYNAQPRSVEGRCVDAVATKAVSGTAATDAAGGFPGVAADDKPTVWLPDASSWLAVAQDAGGAENVPTEGTSIGSSAIVLAMPQPLADAIGWSETPPSWNDVFNAARDEATWSWMDHPEWGTFKLGKTSPLMASSGQAAMLAEFGAEAGSLAELTTSQIHDTEVTNAVRQDELATSHYMATPERFLAQARASEKQGSIADFLSAVIVDEKTVWDYNRGITSSDGVSRAESTPPGEQLVPIYPSDGYYVADNPLTVLNGPWVDAAEKEAARDLLQFAGTKQGQQIVRASGHHDLNGALDPIVSEVGRLPQRPSGALPFPGREVLAAIDSTFPDVRKRAQVLFLVDVSGSMEEKIPTGETKLAAAKQAIEKALGHFSKGDNIGLAAFSAVDDGPVTPGLVSPVADARTDRTKFLDALGALQPVEFTPLYTAIETFAKQRGEDWDPERINAIVLLSDGKNETLGPSPTSKKQMLAGLERLRDDTPVLVFTLAYGANADTKTLREISTATGAQFYDATDPTKLTAVLGDLVTSF</sequence>
<dbReference type="SMART" id="SM00327">
    <property type="entry name" value="VWA"/>
    <property type="match status" value="1"/>
</dbReference>
<name>A0ABV5SKP1_9MICO</name>
<feature type="domain" description="VWFA" evidence="2">
    <location>
        <begin position="438"/>
        <end position="626"/>
    </location>
</feature>
<keyword evidence="1" id="KW-0812">Transmembrane</keyword>
<evidence type="ECO:0000313" key="3">
    <source>
        <dbReference type="EMBL" id="MFB9640905.1"/>
    </source>
</evidence>
<dbReference type="Gene3D" id="3.40.50.410">
    <property type="entry name" value="von Willebrand factor, type A domain"/>
    <property type="match status" value="1"/>
</dbReference>
<dbReference type="InterPro" id="IPR036465">
    <property type="entry name" value="vWFA_dom_sf"/>
</dbReference>
<accession>A0ABV5SKP1</accession>
<dbReference type="RefSeq" id="WP_170296152.1">
    <property type="nucleotide sequence ID" value="NZ_BAAANI010000008.1"/>
</dbReference>
<keyword evidence="1" id="KW-1133">Transmembrane helix</keyword>
<dbReference type="PROSITE" id="PS50234">
    <property type="entry name" value="VWFA"/>
    <property type="match status" value="1"/>
</dbReference>
<dbReference type="InterPro" id="IPR002035">
    <property type="entry name" value="VWF_A"/>
</dbReference>
<dbReference type="PANTHER" id="PTHR10166:SF37">
    <property type="entry name" value="STOLID, ISOFORM H"/>
    <property type="match status" value="1"/>
</dbReference>
<dbReference type="Proteomes" id="UP001589667">
    <property type="component" value="Unassembled WGS sequence"/>
</dbReference>
<dbReference type="InterPro" id="IPR051173">
    <property type="entry name" value="Ca_channel_alpha-2/delta"/>
</dbReference>